<sequence>MDSTLWHHEWYHICGIVWIFQKPCLAVVSRAIGWLLSLNVGVIQNCVGKLVTRKEQPRSVLTIDAPILMS</sequence>
<dbReference type="Proteomes" id="UP000800200">
    <property type="component" value="Unassembled WGS sequence"/>
</dbReference>
<gene>
    <name evidence="1" type="ORF">K469DRAFT_698497</name>
</gene>
<evidence type="ECO:0000313" key="2">
    <source>
        <dbReference type="Proteomes" id="UP000800200"/>
    </source>
</evidence>
<accession>A0A6A6EVY0</accession>
<organism evidence="1 2">
    <name type="scientific">Zopfia rhizophila CBS 207.26</name>
    <dbReference type="NCBI Taxonomy" id="1314779"/>
    <lineage>
        <taxon>Eukaryota</taxon>
        <taxon>Fungi</taxon>
        <taxon>Dikarya</taxon>
        <taxon>Ascomycota</taxon>
        <taxon>Pezizomycotina</taxon>
        <taxon>Dothideomycetes</taxon>
        <taxon>Dothideomycetes incertae sedis</taxon>
        <taxon>Zopfiaceae</taxon>
        <taxon>Zopfia</taxon>
    </lineage>
</organism>
<reference evidence="1" key="1">
    <citation type="journal article" date="2020" name="Stud. Mycol.">
        <title>101 Dothideomycetes genomes: a test case for predicting lifestyles and emergence of pathogens.</title>
        <authorList>
            <person name="Haridas S."/>
            <person name="Albert R."/>
            <person name="Binder M."/>
            <person name="Bloem J."/>
            <person name="Labutti K."/>
            <person name="Salamov A."/>
            <person name="Andreopoulos B."/>
            <person name="Baker S."/>
            <person name="Barry K."/>
            <person name="Bills G."/>
            <person name="Bluhm B."/>
            <person name="Cannon C."/>
            <person name="Castanera R."/>
            <person name="Culley D."/>
            <person name="Daum C."/>
            <person name="Ezra D."/>
            <person name="Gonzalez J."/>
            <person name="Henrissat B."/>
            <person name="Kuo A."/>
            <person name="Liang C."/>
            <person name="Lipzen A."/>
            <person name="Lutzoni F."/>
            <person name="Magnuson J."/>
            <person name="Mondo S."/>
            <person name="Nolan M."/>
            <person name="Ohm R."/>
            <person name="Pangilinan J."/>
            <person name="Park H.-J."/>
            <person name="Ramirez L."/>
            <person name="Alfaro M."/>
            <person name="Sun H."/>
            <person name="Tritt A."/>
            <person name="Yoshinaga Y."/>
            <person name="Zwiers L.-H."/>
            <person name="Turgeon B."/>
            <person name="Goodwin S."/>
            <person name="Spatafora J."/>
            <person name="Crous P."/>
            <person name="Grigoriev I."/>
        </authorList>
    </citation>
    <scope>NUCLEOTIDE SEQUENCE</scope>
    <source>
        <strain evidence="1">CBS 207.26</strain>
    </source>
</reference>
<evidence type="ECO:0000313" key="1">
    <source>
        <dbReference type="EMBL" id="KAF2194938.1"/>
    </source>
</evidence>
<protein>
    <submittedName>
        <fullName evidence="1">Uncharacterized protein</fullName>
    </submittedName>
</protein>
<proteinExistence type="predicted"/>
<name>A0A6A6EVY0_9PEZI</name>
<keyword evidence="2" id="KW-1185">Reference proteome</keyword>
<dbReference type="EMBL" id="ML994610">
    <property type="protein sequence ID" value="KAF2194938.1"/>
    <property type="molecule type" value="Genomic_DNA"/>
</dbReference>
<dbReference type="AlphaFoldDB" id="A0A6A6EVY0"/>